<dbReference type="InterPro" id="IPR013249">
    <property type="entry name" value="RNA_pol_sigma70_r4_t2"/>
</dbReference>
<reference evidence="7 8" key="1">
    <citation type="journal article" date="2013" name="ISME J.">
        <title>A metabolic model for members of the genus Tetrasphaera involved in enhanced biological phosphorus removal.</title>
        <authorList>
            <person name="Kristiansen R."/>
            <person name="Nguyen H.T.T."/>
            <person name="Saunders A.M."/>
            <person name="Nielsen J.L."/>
            <person name="Wimmer R."/>
            <person name="Le V.Q."/>
            <person name="McIlroy S.J."/>
            <person name="Petrovski S."/>
            <person name="Seviour R.J."/>
            <person name="Calteau A."/>
            <person name="Nielsen K.L."/>
            <person name="Nielsen P.H."/>
        </authorList>
    </citation>
    <scope>NUCLEOTIDE SEQUENCE [LARGE SCALE GENOMIC DNA]</scope>
    <source>
        <strain evidence="7 8">Ben110</strain>
    </source>
</reference>
<evidence type="ECO:0000259" key="6">
    <source>
        <dbReference type="Pfam" id="PF08281"/>
    </source>
</evidence>
<keyword evidence="3" id="KW-0731">Sigma factor</keyword>
<evidence type="ECO:0000256" key="1">
    <source>
        <dbReference type="ARBA" id="ARBA00010641"/>
    </source>
</evidence>
<dbReference type="Proteomes" id="UP000035763">
    <property type="component" value="Unassembled WGS sequence"/>
</dbReference>
<comment type="similarity">
    <text evidence="1">Belongs to the sigma-70 factor family. ECF subfamily.</text>
</comment>
<evidence type="ECO:0000256" key="3">
    <source>
        <dbReference type="ARBA" id="ARBA00023082"/>
    </source>
</evidence>
<keyword evidence="2" id="KW-0805">Transcription regulation</keyword>
<organism evidence="7 8">
    <name type="scientific">Nostocoides australiense Ben110</name>
    <dbReference type="NCBI Taxonomy" id="1193182"/>
    <lineage>
        <taxon>Bacteria</taxon>
        <taxon>Bacillati</taxon>
        <taxon>Actinomycetota</taxon>
        <taxon>Actinomycetes</taxon>
        <taxon>Micrococcales</taxon>
        <taxon>Intrasporangiaceae</taxon>
        <taxon>Nostocoides</taxon>
    </lineage>
</organism>
<dbReference type="Pfam" id="PF08281">
    <property type="entry name" value="Sigma70_r4_2"/>
    <property type="match status" value="1"/>
</dbReference>
<dbReference type="Gene3D" id="1.10.10.10">
    <property type="entry name" value="Winged helix-like DNA-binding domain superfamily/Winged helix DNA-binding domain"/>
    <property type="match status" value="1"/>
</dbReference>
<dbReference type="InterPro" id="IPR013324">
    <property type="entry name" value="RNA_pol_sigma_r3/r4-like"/>
</dbReference>
<proteinExistence type="inferred from homology"/>
<gene>
    <name evidence="7" type="ORF">BN11_3250005</name>
</gene>
<dbReference type="InterPro" id="IPR036388">
    <property type="entry name" value="WH-like_DNA-bd_sf"/>
</dbReference>
<dbReference type="GO" id="GO:0016987">
    <property type="term" value="F:sigma factor activity"/>
    <property type="evidence" value="ECO:0007669"/>
    <property type="project" value="UniProtKB-KW"/>
</dbReference>
<comment type="caution">
    <text evidence="7">The sequence shown here is derived from an EMBL/GenBank/DDBJ whole genome shotgun (WGS) entry which is preliminary data.</text>
</comment>
<evidence type="ECO:0000256" key="2">
    <source>
        <dbReference type="ARBA" id="ARBA00023015"/>
    </source>
</evidence>
<feature type="region of interest" description="Disordered" evidence="5">
    <location>
        <begin position="120"/>
        <end position="141"/>
    </location>
</feature>
<dbReference type="SUPFAM" id="SSF88659">
    <property type="entry name" value="Sigma3 and sigma4 domains of RNA polymerase sigma factors"/>
    <property type="match status" value="1"/>
</dbReference>
<name>W6K3S7_9MICO</name>
<dbReference type="AlphaFoldDB" id="W6K3S7"/>
<feature type="domain" description="RNA polymerase sigma factor 70 region 4 type 2" evidence="6">
    <location>
        <begin position="68"/>
        <end position="118"/>
    </location>
</feature>
<dbReference type="STRING" id="1193182.BN11_3250005"/>
<evidence type="ECO:0000313" key="7">
    <source>
        <dbReference type="EMBL" id="CCH73784.1"/>
    </source>
</evidence>
<protein>
    <submittedName>
        <fullName evidence="7">RNA polymerase, sigma-24 subunit, ECF subfamily</fullName>
    </submittedName>
</protein>
<evidence type="ECO:0000256" key="4">
    <source>
        <dbReference type="ARBA" id="ARBA00023163"/>
    </source>
</evidence>
<accession>W6K3S7</accession>
<dbReference type="GO" id="GO:0003677">
    <property type="term" value="F:DNA binding"/>
    <property type="evidence" value="ECO:0007669"/>
    <property type="project" value="InterPro"/>
</dbReference>
<dbReference type="GO" id="GO:0006352">
    <property type="term" value="P:DNA-templated transcription initiation"/>
    <property type="evidence" value="ECO:0007669"/>
    <property type="project" value="InterPro"/>
</dbReference>
<sequence>MAWRRYDEAPPGLDRQRTWAFGIARNCLLNTRRGIDRSEALAVHLAHAVPTPAPPGADPESVVARVNLAAAWRELDAADQETLALSALDGLTAPEAGRVLGISPVAYRLRLMRARTTLRRHLDRRSTSTPTDPAEASHERA</sequence>
<keyword evidence="8" id="KW-1185">Reference proteome</keyword>
<evidence type="ECO:0000313" key="8">
    <source>
        <dbReference type="Proteomes" id="UP000035763"/>
    </source>
</evidence>
<keyword evidence="4" id="KW-0804">Transcription</keyword>
<dbReference type="EMBL" id="CAJA01000252">
    <property type="protein sequence ID" value="CCH73784.1"/>
    <property type="molecule type" value="Genomic_DNA"/>
</dbReference>
<evidence type="ECO:0000256" key="5">
    <source>
        <dbReference type="SAM" id="MobiDB-lite"/>
    </source>
</evidence>